<dbReference type="InterPro" id="IPR013149">
    <property type="entry name" value="ADH-like_C"/>
</dbReference>
<dbReference type="Gene3D" id="3.90.180.10">
    <property type="entry name" value="Medium-chain alcohol dehydrogenases, catalytic domain"/>
    <property type="match status" value="1"/>
</dbReference>
<accession>A0AAW7M5W1</accession>
<dbReference type="GO" id="GO:0016491">
    <property type="term" value="F:oxidoreductase activity"/>
    <property type="evidence" value="ECO:0007669"/>
    <property type="project" value="UniProtKB-KW"/>
</dbReference>
<evidence type="ECO:0000256" key="1">
    <source>
        <dbReference type="ARBA" id="ARBA00022857"/>
    </source>
</evidence>
<evidence type="ECO:0000313" key="4">
    <source>
        <dbReference type="EMBL" id="MDN4487486.1"/>
    </source>
</evidence>
<comment type="caution">
    <text evidence="4">The sequence shown here is derived from an EMBL/GenBank/DDBJ whole genome shotgun (WGS) entry which is preliminary data.</text>
</comment>
<feature type="domain" description="Alcohol dehydrogenase-like C-terminal" evidence="3">
    <location>
        <begin position="43"/>
        <end position="160"/>
    </location>
</feature>
<dbReference type="GO" id="GO:0006631">
    <property type="term" value="P:fatty acid metabolic process"/>
    <property type="evidence" value="ECO:0007669"/>
    <property type="project" value="TreeGrafter"/>
</dbReference>
<dbReference type="InterPro" id="IPR051034">
    <property type="entry name" value="Mito_Enoyl-ACP_Reductase"/>
</dbReference>
<evidence type="ECO:0000256" key="2">
    <source>
        <dbReference type="ARBA" id="ARBA00023002"/>
    </source>
</evidence>
<reference evidence="4" key="1">
    <citation type="submission" date="2023-06" db="EMBL/GenBank/DDBJ databases">
        <title>Sysu t00039.</title>
        <authorList>
            <person name="Gao L."/>
            <person name="Fang B.-Z."/>
            <person name="Li W.-J."/>
        </authorList>
    </citation>
    <scope>NUCLEOTIDE SEQUENCE</scope>
    <source>
        <strain evidence="4">SYSU T00039</strain>
    </source>
</reference>
<dbReference type="AlphaFoldDB" id="A0AAW7M5W1"/>
<gene>
    <name evidence="4" type="ORF">QQX10_04800</name>
</gene>
<keyword evidence="5" id="KW-1185">Reference proteome</keyword>
<evidence type="ECO:0000313" key="5">
    <source>
        <dbReference type="Proteomes" id="UP001172737"/>
    </source>
</evidence>
<dbReference type="EMBL" id="JAUHPX010000002">
    <property type="protein sequence ID" value="MDN4487486.1"/>
    <property type="molecule type" value="Genomic_DNA"/>
</dbReference>
<dbReference type="PANTHER" id="PTHR43981">
    <property type="entry name" value="ENOYL-[ACYL-CARRIER-PROTEIN] REDUCTASE, MITOCHONDRIAL"/>
    <property type="match status" value="1"/>
</dbReference>
<protein>
    <submittedName>
        <fullName evidence="4">Zinc-binding dehydrogenase</fullName>
    </submittedName>
</protein>
<name>A0AAW7M5W1_9MICO</name>
<sequence>MAEGIPDEVAAQLVAMPFSAISLLDSLDLSEGDWLIQNAANGAVGRLVAQLAKPRGINVVGLVRREAGIAELEAQGIDRIVATDTEGWQDRVAAIAGGAPIIVGVESVGGKAAGDVMSQLAENGTLVVFGAMASPTLEIPSGDVIFKQATIRGFWGSKVSGAMPAEDRRRLMGELFAALADGTITLPVEATFALADIADAVTAHFTPGRAGKVLLKP</sequence>
<dbReference type="InterPro" id="IPR036291">
    <property type="entry name" value="NAD(P)-bd_dom_sf"/>
</dbReference>
<dbReference type="RefSeq" id="WP_301118546.1">
    <property type="nucleotide sequence ID" value="NZ_JAUHPX010000002.1"/>
</dbReference>
<keyword evidence="1" id="KW-0521">NADP</keyword>
<proteinExistence type="predicted"/>
<dbReference type="Gene3D" id="3.40.50.720">
    <property type="entry name" value="NAD(P)-binding Rossmann-like Domain"/>
    <property type="match status" value="1"/>
</dbReference>
<dbReference type="PANTHER" id="PTHR43981:SF2">
    <property type="entry name" value="ENOYL-[ACYL-CARRIER-PROTEIN] REDUCTASE, MITOCHONDRIAL"/>
    <property type="match status" value="1"/>
</dbReference>
<dbReference type="SUPFAM" id="SSF51735">
    <property type="entry name" value="NAD(P)-binding Rossmann-fold domains"/>
    <property type="match status" value="1"/>
</dbReference>
<dbReference type="Proteomes" id="UP001172737">
    <property type="component" value="Unassembled WGS sequence"/>
</dbReference>
<organism evidence="4 5">
    <name type="scientific">Demequina lignilytica</name>
    <dbReference type="NCBI Taxonomy" id="3051663"/>
    <lineage>
        <taxon>Bacteria</taxon>
        <taxon>Bacillati</taxon>
        <taxon>Actinomycetota</taxon>
        <taxon>Actinomycetes</taxon>
        <taxon>Micrococcales</taxon>
        <taxon>Demequinaceae</taxon>
        <taxon>Demequina</taxon>
    </lineage>
</organism>
<evidence type="ECO:0000259" key="3">
    <source>
        <dbReference type="Pfam" id="PF00107"/>
    </source>
</evidence>
<keyword evidence="2" id="KW-0560">Oxidoreductase</keyword>
<dbReference type="Pfam" id="PF00107">
    <property type="entry name" value="ADH_zinc_N"/>
    <property type="match status" value="1"/>
</dbReference>